<evidence type="ECO:0008006" key="4">
    <source>
        <dbReference type="Google" id="ProtNLM"/>
    </source>
</evidence>
<evidence type="ECO:0000313" key="2">
    <source>
        <dbReference type="EMBL" id="GAA4804710.1"/>
    </source>
</evidence>
<feature type="transmembrane region" description="Helical" evidence="1">
    <location>
        <begin position="107"/>
        <end position="127"/>
    </location>
</feature>
<dbReference type="PANTHER" id="PTHR35867:SF1">
    <property type="entry name" value="PROTEIN RSEC"/>
    <property type="match status" value="1"/>
</dbReference>
<keyword evidence="1" id="KW-0472">Membrane</keyword>
<feature type="transmembrane region" description="Helical" evidence="1">
    <location>
        <begin position="81"/>
        <end position="101"/>
    </location>
</feature>
<accession>A0ABP9C550</accession>
<protein>
    <recommendedName>
        <fullName evidence="4">Fis family transcriptional regulator</fullName>
    </recommendedName>
</protein>
<sequence>MGSHQKNKDIFVHSGFISKISSKSIFVTLEENVHCESCHAKGSCGVSGSSTKEIEVLNSKDSFKINEHVNVVLKKTLGLKAVFFAYLLPFTLMFLTLIIASNYLTEWMAGILALSILIPYYIILYFLKNTHKRIFEISILKT</sequence>
<organism evidence="2 3">
    <name type="scientific">Litoribaculum gwangyangense</name>
    <dbReference type="NCBI Taxonomy" id="1130722"/>
    <lineage>
        <taxon>Bacteria</taxon>
        <taxon>Pseudomonadati</taxon>
        <taxon>Bacteroidota</taxon>
        <taxon>Flavobacteriia</taxon>
        <taxon>Flavobacteriales</taxon>
        <taxon>Flavobacteriaceae</taxon>
        <taxon>Litoribaculum</taxon>
    </lineage>
</organism>
<dbReference type="PANTHER" id="PTHR35867">
    <property type="entry name" value="PROTEIN RSEC"/>
    <property type="match status" value="1"/>
</dbReference>
<keyword evidence="1" id="KW-0812">Transmembrane</keyword>
<name>A0ABP9C550_9FLAO</name>
<reference evidence="3" key="1">
    <citation type="journal article" date="2019" name="Int. J. Syst. Evol. Microbiol.">
        <title>The Global Catalogue of Microorganisms (GCM) 10K type strain sequencing project: providing services to taxonomists for standard genome sequencing and annotation.</title>
        <authorList>
            <consortium name="The Broad Institute Genomics Platform"/>
            <consortium name="The Broad Institute Genome Sequencing Center for Infectious Disease"/>
            <person name="Wu L."/>
            <person name="Ma J."/>
        </authorList>
    </citation>
    <scope>NUCLEOTIDE SEQUENCE [LARGE SCALE GENOMIC DNA]</scope>
    <source>
        <strain evidence="3">JCM 18325</strain>
    </source>
</reference>
<gene>
    <name evidence="2" type="ORF">GCM10023330_08890</name>
</gene>
<proteinExistence type="predicted"/>
<dbReference type="Proteomes" id="UP001501433">
    <property type="component" value="Unassembled WGS sequence"/>
</dbReference>
<evidence type="ECO:0000256" key="1">
    <source>
        <dbReference type="SAM" id="Phobius"/>
    </source>
</evidence>
<keyword evidence="1" id="KW-1133">Transmembrane helix</keyword>
<comment type="caution">
    <text evidence="2">The sequence shown here is derived from an EMBL/GenBank/DDBJ whole genome shotgun (WGS) entry which is preliminary data.</text>
</comment>
<dbReference type="RefSeq" id="WP_345275729.1">
    <property type="nucleotide sequence ID" value="NZ_BAABJW010000001.1"/>
</dbReference>
<evidence type="ECO:0000313" key="3">
    <source>
        <dbReference type="Proteomes" id="UP001501433"/>
    </source>
</evidence>
<keyword evidence="3" id="KW-1185">Reference proteome</keyword>
<dbReference type="InterPro" id="IPR007359">
    <property type="entry name" value="SigmaE_reg_RseC_MucC"/>
</dbReference>
<dbReference type="Pfam" id="PF04246">
    <property type="entry name" value="RseC_MucC"/>
    <property type="match status" value="1"/>
</dbReference>
<dbReference type="EMBL" id="BAABJW010000001">
    <property type="protein sequence ID" value="GAA4804710.1"/>
    <property type="molecule type" value="Genomic_DNA"/>
</dbReference>